<evidence type="ECO:0000313" key="4">
    <source>
        <dbReference type="Proteomes" id="UP000076079"/>
    </source>
</evidence>
<evidence type="ECO:0000259" key="1">
    <source>
        <dbReference type="Pfam" id="PF01408"/>
    </source>
</evidence>
<dbReference type="SUPFAM" id="SSF55347">
    <property type="entry name" value="Glyceraldehyde-3-phosphate dehydrogenase-like, C-terminal domain"/>
    <property type="match status" value="1"/>
</dbReference>
<evidence type="ECO:0000259" key="2">
    <source>
        <dbReference type="Pfam" id="PF19051"/>
    </source>
</evidence>
<dbReference type="GO" id="GO:0000166">
    <property type="term" value="F:nucleotide binding"/>
    <property type="evidence" value="ECO:0007669"/>
    <property type="project" value="InterPro"/>
</dbReference>
<dbReference type="RefSeq" id="WP_157899590.1">
    <property type="nucleotide sequence ID" value="NZ_CP015136.1"/>
</dbReference>
<keyword evidence="3" id="KW-0560">Oxidoreductase</keyword>
<dbReference type="EMBL" id="CP015136">
    <property type="protein sequence ID" value="AMY11510.1"/>
    <property type="molecule type" value="Genomic_DNA"/>
</dbReference>
<name>A0A143PTT7_LUTPR</name>
<dbReference type="InterPro" id="IPR006311">
    <property type="entry name" value="TAT_signal"/>
</dbReference>
<dbReference type="SUPFAM" id="SSF51735">
    <property type="entry name" value="NAD(P)-binding Rossmann-fold domains"/>
    <property type="match status" value="1"/>
</dbReference>
<reference evidence="3 4" key="1">
    <citation type="journal article" date="2016" name="Genome Announc.">
        <title>First Complete Genome Sequence of a Subdivision 6 Acidobacterium Strain.</title>
        <authorList>
            <person name="Huang S."/>
            <person name="Vieira S."/>
            <person name="Bunk B."/>
            <person name="Riedel T."/>
            <person name="Sproer C."/>
            <person name="Overmann J."/>
        </authorList>
    </citation>
    <scope>NUCLEOTIDE SEQUENCE [LARGE SCALE GENOMIC DNA]</scope>
    <source>
        <strain evidence="4">DSM 100886 HEG_-6_39</strain>
    </source>
</reference>
<dbReference type="Gene3D" id="3.30.360.10">
    <property type="entry name" value="Dihydrodipicolinate Reductase, domain 2"/>
    <property type="match status" value="1"/>
</dbReference>
<reference evidence="4" key="2">
    <citation type="submission" date="2016-04" db="EMBL/GenBank/DDBJ databases">
        <title>First Complete Genome Sequence of a Subdivision 6 Acidobacterium.</title>
        <authorList>
            <person name="Huang S."/>
            <person name="Vieira S."/>
            <person name="Bunk B."/>
            <person name="Riedel T."/>
            <person name="Sproeer C."/>
            <person name="Overmann J."/>
        </authorList>
    </citation>
    <scope>NUCLEOTIDE SEQUENCE [LARGE SCALE GENOMIC DNA]</scope>
    <source>
        <strain evidence="4">DSM 100886 HEG_-6_39</strain>
    </source>
</reference>
<dbReference type="AlphaFoldDB" id="A0A143PTT7"/>
<feature type="domain" description="Gfo/Idh/MocA-like oxidoreductase bacterial type C-terminal" evidence="2">
    <location>
        <begin position="201"/>
        <end position="251"/>
    </location>
</feature>
<dbReference type="EC" id="1.-.-.-" evidence="3"/>
<dbReference type="KEGG" id="abac:LuPra_04760"/>
<dbReference type="Gene3D" id="3.40.50.720">
    <property type="entry name" value="NAD(P)-binding Rossmann-like Domain"/>
    <property type="match status" value="1"/>
</dbReference>
<keyword evidence="4" id="KW-1185">Reference proteome</keyword>
<dbReference type="Pfam" id="PF01408">
    <property type="entry name" value="GFO_IDH_MocA"/>
    <property type="match status" value="1"/>
</dbReference>
<gene>
    <name evidence="3" type="primary">yvaA_5</name>
    <name evidence="3" type="ORF">LuPra_04760</name>
</gene>
<dbReference type="InterPro" id="IPR043906">
    <property type="entry name" value="Gfo/Idh/MocA_OxRdtase_bact_C"/>
</dbReference>
<dbReference type="PATRIC" id="fig|1813736.3.peg.5018"/>
<dbReference type="Pfam" id="PF19051">
    <property type="entry name" value="GFO_IDH_MocA_C2"/>
    <property type="match status" value="1"/>
</dbReference>
<dbReference type="InterPro" id="IPR050463">
    <property type="entry name" value="Gfo/Idh/MocA_oxidrdct_glycsds"/>
</dbReference>
<proteinExistence type="predicted"/>
<organism evidence="3 4">
    <name type="scientific">Luteitalea pratensis</name>
    <dbReference type="NCBI Taxonomy" id="1855912"/>
    <lineage>
        <taxon>Bacteria</taxon>
        <taxon>Pseudomonadati</taxon>
        <taxon>Acidobacteriota</taxon>
        <taxon>Vicinamibacteria</taxon>
        <taxon>Vicinamibacterales</taxon>
        <taxon>Vicinamibacteraceae</taxon>
        <taxon>Luteitalea</taxon>
    </lineage>
</organism>
<dbReference type="NCBIfam" id="TIGR01409">
    <property type="entry name" value="TAT_signal_seq"/>
    <property type="match status" value="1"/>
</dbReference>
<dbReference type="OrthoDB" id="9792935at2"/>
<dbReference type="InterPro" id="IPR019546">
    <property type="entry name" value="TAT_signal_bac_arc"/>
</dbReference>
<dbReference type="InterPro" id="IPR000683">
    <property type="entry name" value="Gfo/Idh/MocA-like_OxRdtase_N"/>
</dbReference>
<dbReference type="InterPro" id="IPR036291">
    <property type="entry name" value="NAD(P)-bd_dom_sf"/>
</dbReference>
<protein>
    <submittedName>
        <fullName evidence="3">Putative oxidoreductase YvaA</fullName>
        <ecNumber evidence="3">1.-.-.-</ecNumber>
    </submittedName>
</protein>
<dbReference type="Proteomes" id="UP000076079">
    <property type="component" value="Chromosome"/>
</dbReference>
<sequence>MPSSLSRRRFLQELTVASAALPLAARAVQAQAARKVRHASFGASGMAMSDIRSFSSHPAFDLVAVADADLSRTEQVKKLFPNVRVYQDWRELLHKEADNLDSVNVSTPDHMHAPIAMAAMSYGKHVYVQKPLATTVRETRMLAAAAREKRLVSQMGIQISSHPTQLATEQMIRSGVIGKITEVHTFCDKTWGDMSPIPAGSDPIPPMLDWDLWLGVSEKRPFKTDVYHPGNWRKRVGFGTGTLGDMGCHIFSTPIRGVNLYLPASVTSYGPGAVYGNWPIDAKIKLVFPGTSLTAGSTLDFWWYDGAVRPPQNVAAAVGGTVPGSGAVIIGTDGAILLPHIGPPTLHPASTFASRTVPTPAARNHYHEFLDAVLTGPGTTCSAGFDYAQLVTEAVLLGSVAEHFPNETLNYDPAAMRVTSQAAANKWLQRSFRKKYLLTRL</sequence>
<dbReference type="STRING" id="1855912.LuPra_04760"/>
<dbReference type="PROSITE" id="PS51318">
    <property type="entry name" value="TAT"/>
    <property type="match status" value="1"/>
</dbReference>
<dbReference type="PANTHER" id="PTHR43818:SF10">
    <property type="entry name" value="NADH-DEPENDENT DEHYDROGENASE-RELATED"/>
    <property type="match status" value="1"/>
</dbReference>
<dbReference type="PANTHER" id="PTHR43818">
    <property type="entry name" value="BCDNA.GH03377"/>
    <property type="match status" value="1"/>
</dbReference>
<evidence type="ECO:0000313" key="3">
    <source>
        <dbReference type="EMBL" id="AMY11510.1"/>
    </source>
</evidence>
<feature type="domain" description="Gfo/Idh/MocA-like oxidoreductase N-terminal" evidence="1">
    <location>
        <begin position="41"/>
        <end position="155"/>
    </location>
</feature>
<dbReference type="GO" id="GO:0016491">
    <property type="term" value="F:oxidoreductase activity"/>
    <property type="evidence" value="ECO:0007669"/>
    <property type="project" value="UniProtKB-KW"/>
</dbReference>
<accession>A0A143PTT7</accession>